<gene>
    <name evidence="5" type="primary">C3_1</name>
    <name evidence="5" type="ORF">ALACHE_R03107</name>
</gene>
<dbReference type="InterPro" id="IPR007110">
    <property type="entry name" value="Ig-like_dom"/>
</dbReference>
<keyword evidence="1" id="KW-0391">Immunity</keyword>
<dbReference type="InterPro" id="IPR050199">
    <property type="entry name" value="IgHV"/>
</dbReference>
<keyword evidence="3" id="KW-1280">Immunoglobulin</keyword>
<feature type="non-terminal residue" evidence="5">
    <location>
        <position position="1"/>
    </location>
</feature>
<evidence type="ECO:0000259" key="4">
    <source>
        <dbReference type="PROSITE" id="PS50835"/>
    </source>
</evidence>
<dbReference type="InterPro" id="IPR036179">
    <property type="entry name" value="Ig-like_dom_sf"/>
</dbReference>
<protein>
    <submittedName>
        <fullName evidence="5">HV01 protein</fullName>
    </submittedName>
</protein>
<keyword evidence="2" id="KW-1064">Adaptive immunity</keyword>
<dbReference type="Gene3D" id="2.60.40.10">
    <property type="entry name" value="Immunoglobulins"/>
    <property type="match status" value="1"/>
</dbReference>
<dbReference type="AlphaFoldDB" id="A0A7L2BSA7"/>
<comment type="caution">
    <text evidence="5">The sequence shown here is derived from an EMBL/GenBank/DDBJ whole genome shotgun (WGS) entry which is preliminary data.</text>
</comment>
<dbReference type="InterPro" id="IPR013106">
    <property type="entry name" value="Ig_V-set"/>
</dbReference>
<dbReference type="SUPFAM" id="SSF48726">
    <property type="entry name" value="Immunoglobulin"/>
    <property type="match status" value="1"/>
</dbReference>
<accession>A0A7L2BSA7</accession>
<dbReference type="PROSITE" id="PS50835">
    <property type="entry name" value="IG_LIKE"/>
    <property type="match status" value="1"/>
</dbReference>
<dbReference type="Proteomes" id="UP000571582">
    <property type="component" value="Unassembled WGS sequence"/>
</dbReference>
<evidence type="ECO:0000256" key="1">
    <source>
        <dbReference type="ARBA" id="ARBA00022859"/>
    </source>
</evidence>
<dbReference type="SMART" id="SM00406">
    <property type="entry name" value="IGv"/>
    <property type="match status" value="1"/>
</dbReference>
<evidence type="ECO:0000313" key="5">
    <source>
        <dbReference type="EMBL" id="NXQ27126.1"/>
    </source>
</evidence>
<proteinExistence type="predicted"/>
<dbReference type="GO" id="GO:0002250">
    <property type="term" value="P:adaptive immune response"/>
    <property type="evidence" value="ECO:0007669"/>
    <property type="project" value="UniProtKB-KW"/>
</dbReference>
<reference evidence="5 6" key="1">
    <citation type="submission" date="2019-09" db="EMBL/GenBank/DDBJ databases">
        <title>Bird 10,000 Genomes (B10K) Project - Family phase.</title>
        <authorList>
            <person name="Zhang G."/>
        </authorList>
    </citation>
    <scope>NUCLEOTIDE SEQUENCE [LARGE SCALE GENOMIC DNA]</scope>
    <source>
        <strain evidence="5">B10K-DU-001-15</strain>
        <tissue evidence="5">Muscle</tissue>
    </source>
</reference>
<organism evidence="5 6">
    <name type="scientific">Alaudala cheleensis</name>
    <name type="common">Asian short-toed lark</name>
    <dbReference type="NCBI Taxonomy" id="670337"/>
    <lineage>
        <taxon>Eukaryota</taxon>
        <taxon>Metazoa</taxon>
        <taxon>Chordata</taxon>
        <taxon>Craniata</taxon>
        <taxon>Vertebrata</taxon>
        <taxon>Euteleostomi</taxon>
        <taxon>Archelosauria</taxon>
        <taxon>Archosauria</taxon>
        <taxon>Dinosauria</taxon>
        <taxon>Saurischia</taxon>
        <taxon>Theropoda</taxon>
        <taxon>Coelurosauria</taxon>
        <taxon>Aves</taxon>
        <taxon>Neognathae</taxon>
        <taxon>Neoaves</taxon>
        <taxon>Telluraves</taxon>
        <taxon>Australaves</taxon>
        <taxon>Passeriformes</taxon>
        <taxon>Sylvioidea</taxon>
        <taxon>Alaudidae</taxon>
        <taxon>Alaudala</taxon>
    </lineage>
</organism>
<dbReference type="GO" id="GO:0019814">
    <property type="term" value="C:immunoglobulin complex"/>
    <property type="evidence" value="ECO:0007669"/>
    <property type="project" value="UniProtKB-KW"/>
</dbReference>
<keyword evidence="6" id="KW-1185">Reference proteome</keyword>
<evidence type="ECO:0000256" key="3">
    <source>
        <dbReference type="ARBA" id="ARBA00043265"/>
    </source>
</evidence>
<evidence type="ECO:0000256" key="2">
    <source>
        <dbReference type="ARBA" id="ARBA00023130"/>
    </source>
</evidence>
<evidence type="ECO:0000313" key="6">
    <source>
        <dbReference type="Proteomes" id="UP000571582"/>
    </source>
</evidence>
<dbReference type="InterPro" id="IPR013783">
    <property type="entry name" value="Ig-like_fold"/>
</dbReference>
<dbReference type="Pfam" id="PF07686">
    <property type="entry name" value="V-set"/>
    <property type="match status" value="1"/>
</dbReference>
<dbReference type="GO" id="GO:0005576">
    <property type="term" value="C:extracellular region"/>
    <property type="evidence" value="ECO:0007669"/>
    <property type="project" value="UniProtKB-ARBA"/>
</dbReference>
<sequence length="105" mass="11244">GLWAQLTLQEAGGGLRAPGDSVHLFCRVSVSSFSYYDVWWYRQAPGGSLEWVSFISASSSVSKIAPAVEGRALVSREDSLSVSSLSLQALGPRDSAQYYCAVHTG</sequence>
<feature type="domain" description="Ig-like" evidence="4">
    <location>
        <begin position="19"/>
        <end position="105"/>
    </location>
</feature>
<feature type="non-terminal residue" evidence="5">
    <location>
        <position position="105"/>
    </location>
</feature>
<dbReference type="PANTHER" id="PTHR23266">
    <property type="entry name" value="IMMUNOGLOBULIN HEAVY CHAIN"/>
    <property type="match status" value="1"/>
</dbReference>
<name>A0A7L2BSA7_9PASS</name>
<dbReference type="EMBL" id="VWYE01008247">
    <property type="protein sequence ID" value="NXQ27126.1"/>
    <property type="molecule type" value="Genomic_DNA"/>
</dbReference>